<dbReference type="InterPro" id="IPR045851">
    <property type="entry name" value="AMP-bd_C_sf"/>
</dbReference>
<dbReference type="GO" id="GO:0003987">
    <property type="term" value="F:acetate-CoA ligase activity"/>
    <property type="evidence" value="ECO:0007669"/>
    <property type="project" value="TreeGrafter"/>
</dbReference>
<dbReference type="EMBL" id="MIJE01000001">
    <property type="protein sequence ID" value="OEF98206.1"/>
    <property type="molecule type" value="Genomic_DNA"/>
</dbReference>
<feature type="domain" description="AMP-binding enzyme C-terminal" evidence="1">
    <location>
        <begin position="16"/>
        <end position="94"/>
    </location>
</feature>
<dbReference type="AlphaFoldDB" id="A0A1E5G4V6"/>
<evidence type="ECO:0000313" key="2">
    <source>
        <dbReference type="EMBL" id="OEF98206.1"/>
    </source>
</evidence>
<protein>
    <recommendedName>
        <fullName evidence="1">AMP-binding enzyme C-terminal domain-containing protein</fullName>
    </recommendedName>
</protein>
<sequence>MVEAWSPFYYQHHHLELENLLKQHQAVSDAGVVGIPDIIKGELRHAFIRLKDGHVWSDELKCELVSLVEKTYAKDCIPHEFYQVEKMPKTRSGKLSRQQLKTWALDGVQ</sequence>
<proteinExistence type="predicted"/>
<dbReference type="PANTHER" id="PTHR24095">
    <property type="entry name" value="ACETYL-COENZYME A SYNTHETASE"/>
    <property type="match status" value="1"/>
</dbReference>
<dbReference type="RefSeq" id="WP_069641698.1">
    <property type="nucleotide sequence ID" value="NZ_MIJE01000001.1"/>
</dbReference>
<evidence type="ECO:0000259" key="1">
    <source>
        <dbReference type="Pfam" id="PF13193"/>
    </source>
</evidence>
<comment type="caution">
    <text evidence="2">The sequence shown here is derived from an EMBL/GenBank/DDBJ whole genome shotgun (WGS) entry which is preliminary data.</text>
</comment>
<dbReference type="InterPro" id="IPR025110">
    <property type="entry name" value="AMP-bd_C"/>
</dbReference>
<dbReference type="GO" id="GO:0005829">
    <property type="term" value="C:cytosol"/>
    <property type="evidence" value="ECO:0007669"/>
    <property type="project" value="TreeGrafter"/>
</dbReference>
<reference evidence="2 3" key="1">
    <citation type="submission" date="2016-09" db="EMBL/GenBank/DDBJ databases">
        <title>Draft genome sequence for the type strain of Desulfuribacillus alkaliarsenatis AHT28, an obligately anaerobic, sulfidogenic bacterium isolated from Russian soda lake sediments.</title>
        <authorList>
            <person name="Abin C.A."/>
            <person name="Hollibaugh J.T."/>
        </authorList>
    </citation>
    <scope>NUCLEOTIDE SEQUENCE [LARGE SCALE GENOMIC DNA]</scope>
    <source>
        <strain evidence="2 3">AHT28</strain>
    </source>
</reference>
<accession>A0A1E5G4V6</accession>
<name>A0A1E5G4V6_9FIRM</name>
<dbReference type="Proteomes" id="UP000094296">
    <property type="component" value="Unassembled WGS sequence"/>
</dbReference>
<gene>
    <name evidence="2" type="ORF">BHF68_00520</name>
</gene>
<keyword evidence="3" id="KW-1185">Reference proteome</keyword>
<dbReference type="PANTHER" id="PTHR24095:SF14">
    <property type="entry name" value="ACETYL-COENZYME A SYNTHETASE 1"/>
    <property type="match status" value="1"/>
</dbReference>
<dbReference type="GO" id="GO:0006085">
    <property type="term" value="P:acetyl-CoA biosynthetic process"/>
    <property type="evidence" value="ECO:0007669"/>
    <property type="project" value="TreeGrafter"/>
</dbReference>
<organism evidence="2 3">
    <name type="scientific">Desulfuribacillus alkaliarsenatis</name>
    <dbReference type="NCBI Taxonomy" id="766136"/>
    <lineage>
        <taxon>Bacteria</taxon>
        <taxon>Bacillati</taxon>
        <taxon>Bacillota</taxon>
        <taxon>Desulfuribacillia</taxon>
        <taxon>Desulfuribacillales</taxon>
        <taxon>Desulfuribacillaceae</taxon>
        <taxon>Desulfuribacillus</taxon>
    </lineage>
</organism>
<dbReference type="STRING" id="766136.BHF68_00520"/>
<dbReference type="Gene3D" id="3.30.300.30">
    <property type="match status" value="1"/>
</dbReference>
<dbReference type="SUPFAM" id="SSF56801">
    <property type="entry name" value="Acetyl-CoA synthetase-like"/>
    <property type="match status" value="1"/>
</dbReference>
<dbReference type="OrthoDB" id="9762242at2"/>
<evidence type="ECO:0000313" key="3">
    <source>
        <dbReference type="Proteomes" id="UP000094296"/>
    </source>
</evidence>
<dbReference type="Pfam" id="PF13193">
    <property type="entry name" value="AMP-binding_C"/>
    <property type="match status" value="1"/>
</dbReference>